<feature type="region of interest" description="Disordered" evidence="1">
    <location>
        <begin position="1"/>
        <end position="24"/>
    </location>
</feature>
<proteinExistence type="predicted"/>
<evidence type="ECO:0000313" key="2">
    <source>
        <dbReference type="EMBL" id="GID78779.1"/>
    </source>
</evidence>
<protein>
    <submittedName>
        <fullName evidence="2">Uncharacterized protein</fullName>
    </submittedName>
</protein>
<feature type="compositionally biased region" description="Basic residues" evidence="1">
    <location>
        <begin position="1"/>
        <end position="22"/>
    </location>
</feature>
<comment type="caution">
    <text evidence="2">The sequence shown here is derived from an EMBL/GenBank/DDBJ whole genome shotgun (WGS) entry which is preliminary data.</text>
</comment>
<gene>
    <name evidence="2" type="ORF">Ade02nite_74200</name>
</gene>
<keyword evidence="3" id="KW-1185">Reference proteome</keyword>
<name>A0ABQ3YFJ6_9ACTN</name>
<sequence>MGSPARKAKIHAQQKRRPRRSKRAEVERILARVGTIERIAGGFDENDRNRLELLQISREFLGDLGPVPVSVAASLLGVSEPTVRAWARRGLLVYSDGPGSGLDAGRLHEVITLARDLRAAGHHRDLLNKVWHRLMDDAVLRNDDLRVSLEQMRRGEGIPTDADELARELGLDE</sequence>
<accession>A0ABQ3YFJ6</accession>
<dbReference type="EMBL" id="BOMI01000149">
    <property type="protein sequence ID" value="GID78779.1"/>
    <property type="molecule type" value="Genomic_DNA"/>
</dbReference>
<dbReference type="Proteomes" id="UP000609879">
    <property type="component" value="Unassembled WGS sequence"/>
</dbReference>
<reference evidence="2 3" key="1">
    <citation type="submission" date="2021-01" db="EMBL/GenBank/DDBJ databases">
        <title>Whole genome shotgun sequence of Actinoplanes deccanensis NBRC 13994.</title>
        <authorList>
            <person name="Komaki H."/>
            <person name="Tamura T."/>
        </authorList>
    </citation>
    <scope>NUCLEOTIDE SEQUENCE [LARGE SCALE GENOMIC DNA]</scope>
    <source>
        <strain evidence="2 3">NBRC 13994</strain>
    </source>
</reference>
<evidence type="ECO:0000313" key="3">
    <source>
        <dbReference type="Proteomes" id="UP000609879"/>
    </source>
</evidence>
<dbReference type="RefSeq" id="WP_203774039.1">
    <property type="nucleotide sequence ID" value="NZ_BAAABO010000015.1"/>
</dbReference>
<organism evidence="2 3">
    <name type="scientific">Paractinoplanes deccanensis</name>
    <dbReference type="NCBI Taxonomy" id="113561"/>
    <lineage>
        <taxon>Bacteria</taxon>
        <taxon>Bacillati</taxon>
        <taxon>Actinomycetota</taxon>
        <taxon>Actinomycetes</taxon>
        <taxon>Micromonosporales</taxon>
        <taxon>Micromonosporaceae</taxon>
        <taxon>Paractinoplanes</taxon>
    </lineage>
</organism>
<evidence type="ECO:0000256" key="1">
    <source>
        <dbReference type="SAM" id="MobiDB-lite"/>
    </source>
</evidence>